<organism evidence="1 2">
    <name type="scientific">candidate division WOR-3 bacterium</name>
    <dbReference type="NCBI Taxonomy" id="2052148"/>
    <lineage>
        <taxon>Bacteria</taxon>
        <taxon>Bacteria division WOR-3</taxon>
    </lineage>
</organism>
<evidence type="ECO:0000313" key="1">
    <source>
        <dbReference type="EMBL" id="MBM3332109.1"/>
    </source>
</evidence>
<accession>A0A937XIR2</accession>
<name>A0A937XIR2_UNCW3</name>
<dbReference type="EMBL" id="VGIR01000061">
    <property type="protein sequence ID" value="MBM3332109.1"/>
    <property type="molecule type" value="Genomic_DNA"/>
</dbReference>
<gene>
    <name evidence="1" type="ORF">FJY68_09740</name>
</gene>
<sequence>MRTAVYLPELNKLYVASDPDRYYVVDCSTYQVMDSLSANMYSGADYAWNWRRQKLYVLNRGVMSSTLVIDAAADTIIRWLHVCFNMPSQVYLSDVDCLYKAAVETLYAFDGATDSVVSRVTLGGLSTNASWDSAGQKLYVGQGGDKKLYVYDYIADSVLKVIDVRGVSAMQPDALLFENTCHKAYLAPFQGEPGPANVGIVDTERDTMVGVLPVRIWRGLRSSVAVDERDHKVYLADIDPDYGPDTLWVVDCATDSVLRKIEYDQHGGGTWLMRWVPWSNRLYFVLGTGEDSSYIRVLDCKADSFIGTRVLPSSWPIQDIQLDPIRQRIFVVGVDTNNIYVLRDTGYGVAESKPSGPLPSGLQVQMKPGRFDIRYSLVSPCRVDLSSYDLMGREVRRLVAEQQPAGEHRVLWNCRDKNGISVPRGVYFIRLDTPGFRSVKKAVVAR</sequence>
<dbReference type="InterPro" id="IPR051200">
    <property type="entry name" value="Host-pathogen_enzymatic-act"/>
</dbReference>
<dbReference type="Proteomes" id="UP000779900">
    <property type="component" value="Unassembled WGS sequence"/>
</dbReference>
<dbReference type="InterPro" id="IPR015943">
    <property type="entry name" value="WD40/YVTN_repeat-like_dom_sf"/>
</dbReference>
<dbReference type="AlphaFoldDB" id="A0A937XIR2"/>
<dbReference type="Gene3D" id="2.130.10.10">
    <property type="entry name" value="YVTN repeat-like/Quinoprotein amine dehydrogenase"/>
    <property type="match status" value="1"/>
</dbReference>
<dbReference type="SUPFAM" id="SSF82171">
    <property type="entry name" value="DPP6 N-terminal domain-like"/>
    <property type="match status" value="1"/>
</dbReference>
<protein>
    <recommendedName>
        <fullName evidence="3">FlgD Ig-like domain-containing protein</fullName>
    </recommendedName>
</protein>
<evidence type="ECO:0008006" key="3">
    <source>
        <dbReference type="Google" id="ProtNLM"/>
    </source>
</evidence>
<dbReference type="PANTHER" id="PTHR47197:SF3">
    <property type="entry name" value="DIHYDRO-HEME D1 DEHYDROGENASE"/>
    <property type="match status" value="1"/>
</dbReference>
<dbReference type="PANTHER" id="PTHR47197">
    <property type="entry name" value="PROTEIN NIRF"/>
    <property type="match status" value="1"/>
</dbReference>
<proteinExistence type="predicted"/>
<evidence type="ECO:0000313" key="2">
    <source>
        <dbReference type="Proteomes" id="UP000779900"/>
    </source>
</evidence>
<dbReference type="Gene3D" id="2.60.40.4070">
    <property type="match status" value="1"/>
</dbReference>
<reference evidence="1" key="1">
    <citation type="submission" date="2019-03" db="EMBL/GenBank/DDBJ databases">
        <title>Lake Tanganyika Metagenome-Assembled Genomes (MAGs).</title>
        <authorList>
            <person name="Tran P."/>
        </authorList>
    </citation>
    <scope>NUCLEOTIDE SEQUENCE</scope>
    <source>
        <strain evidence="1">K_DeepCast_150m_m2_040</strain>
    </source>
</reference>
<comment type="caution">
    <text evidence="1">The sequence shown here is derived from an EMBL/GenBank/DDBJ whole genome shotgun (WGS) entry which is preliminary data.</text>
</comment>